<keyword evidence="3" id="KW-0479">Metal-binding</keyword>
<evidence type="ECO:0000256" key="6">
    <source>
        <dbReference type="SAM" id="Phobius"/>
    </source>
</evidence>
<evidence type="ECO:0000256" key="4">
    <source>
        <dbReference type="ARBA" id="ARBA00023004"/>
    </source>
</evidence>
<evidence type="ECO:0000256" key="3">
    <source>
        <dbReference type="ARBA" id="ARBA00022723"/>
    </source>
</evidence>
<sequence length="590" mass="66665">MDSARPSTTGFTTQFLTAASERLPSPVLGVLPRGPISIIALTLFLIAIVLCSLLLGKGRNGRNGRNGRRLEAPALPEIIPFVSNTVDYIRDLPSFCRDVSTYFSTNNLTISTFRLVFQKVHLVVGPHNTNALFQPRTSGLSEHQFTVMFVNAMADPPAEDLHQWQLDTSGKLRQPNPGTEHIVGHGRIFIQWANLLNTNLARPGMSLELAELYYARFLPRFRTVGHAHGVEGDQGWEELKIFSWLRKNMTTAAGTALGGTLFLQMFPEYFSIMNEFELAVLKICFGPPRWMNKAPYLARDKWLSMNEEVVKLALQKVPDFDKVEGEKWIPELGHSMMRQAVRWNWETRKMSLRTTAASFGALILDQNGNTAPSAAWAVMQVLTAPNSKCLISRLGAEAEEARKEDGRFDIQKLAAMPVFTAVFSEVLRLHTNFNITRIAQRDIVMSGYDVKKGSLVQAPTLIAHFDPVWDSHKYPKEEFWPDRMLRRGEDGKMHFDMTSGNRHQYWFPFGGGTIMCPGRIFAKQEICLALAMFLTEFRDIEAVRWEMHSEEGNEDGDGDGGEKSGERPAKDVEGFITMLPDRELRVRVRR</sequence>
<dbReference type="Proteomes" id="UP001201980">
    <property type="component" value="Unassembled WGS sequence"/>
</dbReference>
<dbReference type="Gene3D" id="1.10.630.10">
    <property type="entry name" value="Cytochrome P450"/>
    <property type="match status" value="1"/>
</dbReference>
<feature type="transmembrane region" description="Helical" evidence="6">
    <location>
        <begin position="36"/>
        <end position="55"/>
    </location>
</feature>
<evidence type="ECO:0000313" key="8">
    <source>
        <dbReference type="Proteomes" id="UP001201980"/>
    </source>
</evidence>
<dbReference type="PANTHER" id="PTHR24304">
    <property type="entry name" value="CYTOCHROME P450 FAMILY 7"/>
    <property type="match status" value="1"/>
</dbReference>
<comment type="similarity">
    <text evidence="1">Belongs to the cytochrome P450 family.</text>
</comment>
<keyword evidence="2" id="KW-0349">Heme</keyword>
<dbReference type="PANTHER" id="PTHR24304:SF2">
    <property type="entry name" value="24-HYDROXYCHOLESTEROL 7-ALPHA-HYDROXYLASE"/>
    <property type="match status" value="1"/>
</dbReference>
<evidence type="ECO:0000313" key="7">
    <source>
        <dbReference type="EMBL" id="KAJ2902793.1"/>
    </source>
</evidence>
<reference evidence="7" key="1">
    <citation type="submission" date="2022-07" db="EMBL/GenBank/DDBJ databases">
        <title>Draft genome sequence of Zalerion maritima ATCC 34329, a (micro)plastics degrading marine fungus.</title>
        <authorList>
            <person name="Paco A."/>
            <person name="Goncalves M.F.M."/>
            <person name="Rocha-Santos T.A.P."/>
            <person name="Alves A."/>
        </authorList>
    </citation>
    <scope>NUCLEOTIDE SEQUENCE</scope>
    <source>
        <strain evidence="7">ATCC 34329</strain>
    </source>
</reference>
<accession>A0AAD5RRV8</accession>
<dbReference type="AlphaFoldDB" id="A0AAD5RRV8"/>
<organism evidence="7 8">
    <name type="scientific">Zalerion maritima</name>
    <dbReference type="NCBI Taxonomy" id="339359"/>
    <lineage>
        <taxon>Eukaryota</taxon>
        <taxon>Fungi</taxon>
        <taxon>Dikarya</taxon>
        <taxon>Ascomycota</taxon>
        <taxon>Pezizomycotina</taxon>
        <taxon>Sordariomycetes</taxon>
        <taxon>Lulworthiomycetidae</taxon>
        <taxon>Lulworthiales</taxon>
        <taxon>Lulworthiaceae</taxon>
        <taxon>Zalerion</taxon>
    </lineage>
</organism>
<keyword evidence="6" id="KW-0472">Membrane</keyword>
<protein>
    <submittedName>
        <fullName evidence="7">Cytochrome p450 family protein</fullName>
    </submittedName>
</protein>
<proteinExistence type="inferred from homology"/>
<evidence type="ECO:0000256" key="5">
    <source>
        <dbReference type="SAM" id="MobiDB-lite"/>
    </source>
</evidence>
<keyword evidence="4" id="KW-0408">Iron</keyword>
<dbReference type="GO" id="GO:0016705">
    <property type="term" value="F:oxidoreductase activity, acting on paired donors, with incorporation or reduction of molecular oxygen"/>
    <property type="evidence" value="ECO:0007669"/>
    <property type="project" value="InterPro"/>
</dbReference>
<dbReference type="InterPro" id="IPR001128">
    <property type="entry name" value="Cyt_P450"/>
</dbReference>
<keyword evidence="6" id="KW-1133">Transmembrane helix</keyword>
<name>A0AAD5RRV8_9PEZI</name>
<dbReference type="EMBL" id="JAKWBI020000101">
    <property type="protein sequence ID" value="KAJ2902793.1"/>
    <property type="molecule type" value="Genomic_DNA"/>
</dbReference>
<keyword evidence="8" id="KW-1185">Reference proteome</keyword>
<dbReference type="SUPFAM" id="SSF48264">
    <property type="entry name" value="Cytochrome P450"/>
    <property type="match status" value="1"/>
</dbReference>
<feature type="compositionally biased region" description="Basic and acidic residues" evidence="5">
    <location>
        <begin position="560"/>
        <end position="573"/>
    </location>
</feature>
<feature type="region of interest" description="Disordered" evidence="5">
    <location>
        <begin position="549"/>
        <end position="576"/>
    </location>
</feature>
<evidence type="ECO:0000256" key="2">
    <source>
        <dbReference type="ARBA" id="ARBA00022617"/>
    </source>
</evidence>
<gene>
    <name evidence="7" type="ORF">MKZ38_000074</name>
</gene>
<keyword evidence="6" id="KW-0812">Transmembrane</keyword>
<dbReference type="GO" id="GO:0020037">
    <property type="term" value="F:heme binding"/>
    <property type="evidence" value="ECO:0007669"/>
    <property type="project" value="InterPro"/>
</dbReference>
<dbReference type="InterPro" id="IPR036396">
    <property type="entry name" value="Cyt_P450_sf"/>
</dbReference>
<comment type="caution">
    <text evidence="7">The sequence shown here is derived from an EMBL/GenBank/DDBJ whole genome shotgun (WGS) entry which is preliminary data.</text>
</comment>
<evidence type="ECO:0000256" key="1">
    <source>
        <dbReference type="ARBA" id="ARBA00010617"/>
    </source>
</evidence>
<dbReference type="GO" id="GO:0005506">
    <property type="term" value="F:iron ion binding"/>
    <property type="evidence" value="ECO:0007669"/>
    <property type="project" value="InterPro"/>
</dbReference>
<dbReference type="InterPro" id="IPR050529">
    <property type="entry name" value="CYP450_sterol_14alpha_dmase"/>
</dbReference>
<dbReference type="Pfam" id="PF00067">
    <property type="entry name" value="p450"/>
    <property type="match status" value="1"/>
</dbReference>
<dbReference type="GO" id="GO:0008395">
    <property type="term" value="F:steroid hydroxylase activity"/>
    <property type="evidence" value="ECO:0007669"/>
    <property type="project" value="TreeGrafter"/>
</dbReference>